<dbReference type="InterPro" id="IPR013210">
    <property type="entry name" value="LRR_N_plant-typ"/>
</dbReference>
<evidence type="ECO:0000256" key="3">
    <source>
        <dbReference type="ARBA" id="ARBA00022737"/>
    </source>
</evidence>
<evidence type="ECO:0000313" key="6">
    <source>
        <dbReference type="Proteomes" id="UP000515121"/>
    </source>
</evidence>
<evidence type="ECO:0000256" key="1">
    <source>
        <dbReference type="ARBA" id="ARBA00022614"/>
    </source>
</evidence>
<evidence type="ECO:0000256" key="4">
    <source>
        <dbReference type="SAM" id="SignalP"/>
    </source>
</evidence>
<protein>
    <submittedName>
        <fullName evidence="7">Leucine-rich repeat protein 1-like isoform X1</fullName>
    </submittedName>
</protein>
<dbReference type="Pfam" id="PF08263">
    <property type="entry name" value="LRRNT_2"/>
    <property type="match status" value="1"/>
</dbReference>
<dbReference type="GeneID" id="111318436"/>
<dbReference type="OrthoDB" id="406235at2759"/>
<reference evidence="7" key="1">
    <citation type="submission" date="2025-08" db="UniProtKB">
        <authorList>
            <consortium name="RefSeq"/>
        </authorList>
    </citation>
    <scope>IDENTIFICATION</scope>
    <source>
        <tissue evidence="7">Fruit stalk</tissue>
    </source>
</reference>
<dbReference type="KEGG" id="dzi:111318436"/>
<dbReference type="RefSeq" id="XP_022777041.1">
    <property type="nucleotide sequence ID" value="XM_022921306.1"/>
</dbReference>
<organism evidence="6 7">
    <name type="scientific">Durio zibethinus</name>
    <name type="common">Durian</name>
    <dbReference type="NCBI Taxonomy" id="66656"/>
    <lineage>
        <taxon>Eukaryota</taxon>
        <taxon>Viridiplantae</taxon>
        <taxon>Streptophyta</taxon>
        <taxon>Embryophyta</taxon>
        <taxon>Tracheophyta</taxon>
        <taxon>Spermatophyta</taxon>
        <taxon>Magnoliopsida</taxon>
        <taxon>eudicotyledons</taxon>
        <taxon>Gunneridae</taxon>
        <taxon>Pentapetalae</taxon>
        <taxon>rosids</taxon>
        <taxon>malvids</taxon>
        <taxon>Malvales</taxon>
        <taxon>Malvaceae</taxon>
        <taxon>Helicteroideae</taxon>
        <taxon>Durio</taxon>
    </lineage>
</organism>
<evidence type="ECO:0000313" key="7">
    <source>
        <dbReference type="RefSeq" id="XP_022777041.1"/>
    </source>
</evidence>
<feature type="signal peptide" evidence="4">
    <location>
        <begin position="1"/>
        <end position="23"/>
    </location>
</feature>
<gene>
    <name evidence="7" type="primary">LOC111318436</name>
</gene>
<keyword evidence="6" id="KW-1185">Reference proteome</keyword>
<dbReference type="AlphaFoldDB" id="A0A6P6BJ01"/>
<dbReference type="FunFam" id="3.80.10.10:FF:000024">
    <property type="entry name" value="Somatic embryogenesis receptor kinase 1"/>
    <property type="match status" value="1"/>
</dbReference>
<name>A0A6P6BJ01_DURZI</name>
<dbReference type="PANTHER" id="PTHR47988">
    <property type="entry name" value="SOMATIC EMBRYOGENESIS RECEPTOR KINASE 1"/>
    <property type="match status" value="1"/>
</dbReference>
<dbReference type="InterPro" id="IPR001611">
    <property type="entry name" value="Leu-rich_rpt"/>
</dbReference>
<sequence length="205" mass="21883">MASKILVCLILFAVINIVVVVDCNSEGDALHAWKTKLVDPNNVLQGWDPTLVNPCTWFHITCNSENSVTRVDLGNAGLSGPLVPELGLLPNLQFLEVFGNNISGGIPTEIGNLTNLVSLGLNHNQLSGPIPASLGNLVSLSFMRLNSNNLSGTIPTEVIHLIQVGKLRVMNVSDNMLAGTVHRTNLTGFAVTTIIQDPRAVSKSN</sequence>
<keyword evidence="2 4" id="KW-0732">Signal</keyword>
<feature type="domain" description="Leucine-rich repeat-containing N-terminal plant-type" evidence="5">
    <location>
        <begin position="24"/>
        <end position="63"/>
    </location>
</feature>
<dbReference type="Proteomes" id="UP000515121">
    <property type="component" value="Unplaced"/>
</dbReference>
<keyword evidence="1" id="KW-0433">Leucine-rich repeat</keyword>
<dbReference type="Gene3D" id="3.80.10.10">
    <property type="entry name" value="Ribonuclease Inhibitor"/>
    <property type="match status" value="1"/>
</dbReference>
<dbReference type="Pfam" id="PF00560">
    <property type="entry name" value="LRR_1"/>
    <property type="match status" value="2"/>
</dbReference>
<keyword evidence="3" id="KW-0677">Repeat</keyword>
<dbReference type="InterPro" id="IPR032675">
    <property type="entry name" value="LRR_dom_sf"/>
</dbReference>
<evidence type="ECO:0000259" key="5">
    <source>
        <dbReference type="Pfam" id="PF08263"/>
    </source>
</evidence>
<evidence type="ECO:0000256" key="2">
    <source>
        <dbReference type="ARBA" id="ARBA00022729"/>
    </source>
</evidence>
<feature type="chain" id="PRO_5028088444" evidence="4">
    <location>
        <begin position="24"/>
        <end position="205"/>
    </location>
</feature>
<proteinExistence type="predicted"/>
<accession>A0A6P6BJ01</accession>
<dbReference type="SUPFAM" id="SSF52058">
    <property type="entry name" value="L domain-like"/>
    <property type="match status" value="1"/>
</dbReference>